<protein>
    <recommendedName>
        <fullName evidence="3">Obg domain-containing protein</fullName>
    </recommendedName>
</protein>
<sequence>MEGYETKGTGKQGGKCYDDGSLLKKVHFKRGKDEIIELIISQHIVNYGKRQCNGLDGSDILGGGGGSGGSILIKVVSENFSLLKHTPGIIQCLGGNKNTSWREGGMGRIAIYGFNIESKDLESISPVPYNKQFIVR</sequence>
<evidence type="ECO:0008006" key="3">
    <source>
        <dbReference type="Google" id="ProtNLM"/>
    </source>
</evidence>
<proteinExistence type="predicted"/>
<keyword evidence="2" id="KW-1185">Reference proteome</keyword>
<reference evidence="1 2" key="1">
    <citation type="journal article" date="2013" name="Curr. Biol.">
        <title>The Genome of the Foraminiferan Reticulomyxa filosa.</title>
        <authorList>
            <person name="Glockner G."/>
            <person name="Hulsmann N."/>
            <person name="Schleicher M."/>
            <person name="Noegel A.A."/>
            <person name="Eichinger L."/>
            <person name="Gallinger C."/>
            <person name="Pawlowski J."/>
            <person name="Sierra R."/>
            <person name="Euteneuer U."/>
            <person name="Pillet L."/>
            <person name="Moustafa A."/>
            <person name="Platzer M."/>
            <person name="Groth M."/>
            <person name="Szafranski K."/>
            <person name="Schliwa M."/>
        </authorList>
    </citation>
    <scope>NUCLEOTIDE SEQUENCE [LARGE SCALE GENOMIC DNA]</scope>
</reference>
<evidence type="ECO:0000313" key="1">
    <source>
        <dbReference type="EMBL" id="ETO26259.1"/>
    </source>
</evidence>
<name>X6NKJ2_RETFI</name>
<dbReference type="Proteomes" id="UP000023152">
    <property type="component" value="Unassembled WGS sequence"/>
</dbReference>
<evidence type="ECO:0000313" key="2">
    <source>
        <dbReference type="Proteomes" id="UP000023152"/>
    </source>
</evidence>
<dbReference type="EMBL" id="ASPP01007986">
    <property type="protein sequence ID" value="ETO26259.1"/>
    <property type="molecule type" value="Genomic_DNA"/>
</dbReference>
<comment type="caution">
    <text evidence="1">The sequence shown here is derived from an EMBL/GenBank/DDBJ whole genome shotgun (WGS) entry which is preliminary data.</text>
</comment>
<organism evidence="1 2">
    <name type="scientific">Reticulomyxa filosa</name>
    <dbReference type="NCBI Taxonomy" id="46433"/>
    <lineage>
        <taxon>Eukaryota</taxon>
        <taxon>Sar</taxon>
        <taxon>Rhizaria</taxon>
        <taxon>Retaria</taxon>
        <taxon>Foraminifera</taxon>
        <taxon>Monothalamids</taxon>
        <taxon>Reticulomyxidae</taxon>
        <taxon>Reticulomyxa</taxon>
    </lineage>
</organism>
<accession>X6NKJ2</accession>
<gene>
    <name evidence="1" type="ORF">RFI_10878</name>
</gene>
<dbReference type="AlphaFoldDB" id="X6NKJ2"/>